<proteinExistence type="predicted"/>
<accession>A0ABP9XR70</accession>
<protein>
    <submittedName>
        <fullName evidence="1">Uncharacterized protein</fullName>
    </submittedName>
</protein>
<gene>
    <name evidence="1" type="ORF">HPULCUR_001939</name>
</gene>
<sequence>MSLHFQDLVQVSAQSFGINDDFVVDVELLKGQLQGAVGSFIEDSLPNIWNARASVIDKANLSTYIEQITVEYCPTSQSTILNTCIEDNAKHIVSKVDYYIRDHLLQIISIIVKEDLPPLFQTTQSHVNSILAHFSKYLEKKAPMDTFAKTIVMYHSFENCDELTLYLQSTIGLYHPSLEKSTLEKYISLARVD</sequence>
<name>A0ABP9XR70_9FUNG</name>
<dbReference type="Proteomes" id="UP001476247">
    <property type="component" value="Unassembled WGS sequence"/>
</dbReference>
<organism evidence="1 2">
    <name type="scientific">Helicostylum pulchrum</name>
    <dbReference type="NCBI Taxonomy" id="562976"/>
    <lineage>
        <taxon>Eukaryota</taxon>
        <taxon>Fungi</taxon>
        <taxon>Fungi incertae sedis</taxon>
        <taxon>Mucoromycota</taxon>
        <taxon>Mucoromycotina</taxon>
        <taxon>Mucoromycetes</taxon>
        <taxon>Mucorales</taxon>
        <taxon>Mucorineae</taxon>
        <taxon>Mucoraceae</taxon>
        <taxon>Helicostylum</taxon>
    </lineage>
</organism>
<reference evidence="1 2" key="1">
    <citation type="submission" date="2024-04" db="EMBL/GenBank/DDBJ databases">
        <title>genome sequences of Mucor flavus KT1a and Helicostylum pulchrum KT1b strains isolation_sourced from the surface of a dry-aged beef.</title>
        <authorList>
            <person name="Toyotome T."/>
            <person name="Hosono M."/>
            <person name="Torimaru M."/>
            <person name="Fukuda K."/>
            <person name="Mikami N."/>
        </authorList>
    </citation>
    <scope>NUCLEOTIDE SEQUENCE [LARGE SCALE GENOMIC DNA]</scope>
    <source>
        <strain evidence="1 2">KT1b</strain>
    </source>
</reference>
<keyword evidence="2" id="KW-1185">Reference proteome</keyword>
<comment type="caution">
    <text evidence="1">The sequence shown here is derived from an EMBL/GenBank/DDBJ whole genome shotgun (WGS) entry which is preliminary data.</text>
</comment>
<evidence type="ECO:0000313" key="1">
    <source>
        <dbReference type="EMBL" id="GAA5796567.1"/>
    </source>
</evidence>
<dbReference type="EMBL" id="BAABUJ010000006">
    <property type="protein sequence ID" value="GAA5796567.1"/>
    <property type="molecule type" value="Genomic_DNA"/>
</dbReference>
<evidence type="ECO:0000313" key="2">
    <source>
        <dbReference type="Proteomes" id="UP001476247"/>
    </source>
</evidence>